<evidence type="ECO:0000259" key="12">
    <source>
        <dbReference type="Pfam" id="PF07992"/>
    </source>
</evidence>
<dbReference type="InterPro" id="IPR023753">
    <property type="entry name" value="FAD/NAD-binding_dom"/>
</dbReference>
<feature type="domain" description="FAD/NAD(P)-binding" evidence="12">
    <location>
        <begin position="4"/>
        <end position="320"/>
    </location>
</feature>
<feature type="domain" description="Pyridine nucleotide-disulphide oxidoreductase dimerisation" evidence="11">
    <location>
        <begin position="341"/>
        <end position="446"/>
    </location>
</feature>
<feature type="disulfide bond" description="Redox-active" evidence="9">
    <location>
        <begin position="41"/>
        <end position="46"/>
    </location>
</feature>
<dbReference type="PANTHER" id="PTHR43014:SF4">
    <property type="entry name" value="PYRIDINE NUCLEOTIDE-DISULFIDE OXIDOREDUCTASE RCLA-RELATED"/>
    <property type="match status" value="1"/>
</dbReference>
<dbReference type="PRINTS" id="PR00411">
    <property type="entry name" value="PNDRDTASEI"/>
</dbReference>
<feature type="binding site" evidence="8">
    <location>
        <position position="305"/>
    </location>
    <ligand>
        <name>NAD(+)</name>
        <dbReference type="ChEBI" id="CHEBI:57540"/>
    </ligand>
</feature>
<dbReference type="GO" id="GO:0003955">
    <property type="term" value="F:NAD(P)H dehydrogenase (quinone) activity"/>
    <property type="evidence" value="ECO:0007669"/>
    <property type="project" value="TreeGrafter"/>
</dbReference>
<dbReference type="Pfam" id="PF07992">
    <property type="entry name" value="Pyr_redox_2"/>
    <property type="match status" value="1"/>
</dbReference>
<keyword evidence="8" id="KW-0547">Nucleotide-binding</keyword>
<dbReference type="InterPro" id="IPR012999">
    <property type="entry name" value="Pyr_OxRdtase_I_AS"/>
</dbReference>
<dbReference type="GO" id="GO:0016668">
    <property type="term" value="F:oxidoreductase activity, acting on a sulfur group of donors, NAD(P) as acceptor"/>
    <property type="evidence" value="ECO:0007669"/>
    <property type="project" value="InterPro"/>
</dbReference>
<feature type="binding site" evidence="8">
    <location>
        <position position="265"/>
    </location>
    <ligand>
        <name>NAD(+)</name>
        <dbReference type="ChEBI" id="CHEBI:57540"/>
    </ligand>
</feature>
<dbReference type="InterPro" id="IPR036188">
    <property type="entry name" value="FAD/NAD-bd_sf"/>
</dbReference>
<keyword evidence="5 10" id="KW-0560">Oxidoreductase</keyword>
<feature type="binding site" evidence="8">
    <location>
        <position position="50"/>
    </location>
    <ligand>
        <name>FAD</name>
        <dbReference type="ChEBI" id="CHEBI:57692"/>
    </ligand>
</feature>
<dbReference type="GO" id="GO:0050660">
    <property type="term" value="F:flavin adenine dinucleotide binding"/>
    <property type="evidence" value="ECO:0007669"/>
    <property type="project" value="TreeGrafter"/>
</dbReference>
<feature type="binding site" evidence="8">
    <location>
        <begin position="175"/>
        <end position="182"/>
    </location>
    <ligand>
        <name>NAD(+)</name>
        <dbReference type="ChEBI" id="CHEBI:57540"/>
    </ligand>
</feature>
<evidence type="ECO:0000256" key="9">
    <source>
        <dbReference type="PIRSR" id="PIRSR000350-4"/>
    </source>
</evidence>
<evidence type="ECO:0000256" key="1">
    <source>
        <dbReference type="ARBA" id="ARBA00007532"/>
    </source>
</evidence>
<dbReference type="InterPro" id="IPR004099">
    <property type="entry name" value="Pyr_nucl-diS_OxRdtase_dimer"/>
</dbReference>
<comment type="caution">
    <text evidence="13">The sequence shown here is derived from an EMBL/GenBank/DDBJ whole genome shotgun (WGS) entry which is preliminary data.</text>
</comment>
<keyword evidence="2 10" id="KW-0285">Flavoprotein</keyword>
<dbReference type="Pfam" id="PF02852">
    <property type="entry name" value="Pyr_redox_dim"/>
    <property type="match status" value="1"/>
</dbReference>
<evidence type="ECO:0000256" key="4">
    <source>
        <dbReference type="ARBA" id="ARBA00022857"/>
    </source>
</evidence>
<comment type="cofactor">
    <cofactor evidence="8">
        <name>FAD</name>
        <dbReference type="ChEBI" id="CHEBI:57692"/>
    </cofactor>
    <text evidence="8">Binds 1 FAD per subunit.</text>
</comment>
<dbReference type="Gene3D" id="3.30.390.30">
    <property type="match status" value="1"/>
</dbReference>
<keyword evidence="7 10" id="KW-0676">Redox-active center</keyword>
<evidence type="ECO:0000256" key="3">
    <source>
        <dbReference type="ARBA" id="ARBA00022827"/>
    </source>
</evidence>
<dbReference type="Gene3D" id="3.50.50.60">
    <property type="entry name" value="FAD/NAD(P)-binding domain"/>
    <property type="match status" value="2"/>
</dbReference>
<dbReference type="Proteomes" id="UP000030652">
    <property type="component" value="Unassembled WGS sequence"/>
</dbReference>
<dbReference type="PANTHER" id="PTHR43014">
    <property type="entry name" value="MERCURIC REDUCTASE"/>
    <property type="match status" value="1"/>
</dbReference>
<dbReference type="eggNOG" id="COG1249">
    <property type="taxonomic scope" value="Bacteria"/>
</dbReference>
<dbReference type="InterPro" id="IPR016156">
    <property type="entry name" value="FAD/NAD-linked_Rdtase_dimer_sf"/>
</dbReference>
<gene>
    <name evidence="13" type="ORF">SCABRO_01822</name>
</gene>
<evidence type="ECO:0000313" key="13">
    <source>
        <dbReference type="EMBL" id="KHE92402.1"/>
    </source>
</evidence>
<reference evidence="13 14" key="1">
    <citation type="submission" date="2014-10" db="EMBL/GenBank/DDBJ databases">
        <title>Draft genome of anammox bacterium scalindua brodae, obtained using differential coverage binning of sequence data from two enrichment reactors.</title>
        <authorList>
            <person name="Speth D.R."/>
            <person name="Russ L."/>
            <person name="Kartal B."/>
            <person name="Op den Camp H.J."/>
            <person name="Dutilh B.E."/>
            <person name="Jetten M.S."/>
        </authorList>
    </citation>
    <scope>NUCLEOTIDE SEQUENCE [LARGE SCALE GENOMIC DNA]</scope>
    <source>
        <strain evidence="13">RU1</strain>
    </source>
</reference>
<keyword evidence="3 8" id="KW-0274">FAD</keyword>
<evidence type="ECO:0000259" key="11">
    <source>
        <dbReference type="Pfam" id="PF02852"/>
    </source>
</evidence>
<keyword evidence="4" id="KW-0521">NADP</keyword>
<sequence length="474" mass="52346">MKDFDLTVIGGGAGGLNVASGAVQLGARVALVEKNKLGGDCLYYGCVPTKALVRSAKVASLIKRSKEYGLNDTDISFDFKNIMTHMREVISKIGVHDDPKRFENMGIKVFFGDGRFIDRHAFKIGDHTITSKKFVIATGSRAVVLPIKGLENIKYLTSESALELDYLPKSIIILGAGPIGMEFAQVFARFGIKVTIIEKVGRILPREDKEVTGILESILKEEGIEIHTCLSVDHVRQEGDLKVMVAECHGQKETFQADELMLAIGRAPNLDGLGLDAVGVKVEHRAIAVNNAMRTTAGNIWACGDVTGKYLFTHIAEYQAGLVVANALIPFMKRKVDYRAVPWVTYTDPELGRVGLTEEEARQKYKSVRVYRFDMKDLDRAVIEGEDKGIIKIVCTKKGKILGAHVLAPQGGELLHEFAMAMQNNLGVGSITKTIHVYPALSQAVRRTTNMYYAEKIFSGWVPKVTKKLIRWFD</sequence>
<evidence type="ECO:0000313" key="14">
    <source>
        <dbReference type="Proteomes" id="UP000030652"/>
    </source>
</evidence>
<dbReference type="PROSITE" id="PS00076">
    <property type="entry name" value="PYRIDINE_REDOX_1"/>
    <property type="match status" value="1"/>
</dbReference>
<evidence type="ECO:0000256" key="10">
    <source>
        <dbReference type="RuleBase" id="RU003691"/>
    </source>
</evidence>
<dbReference type="PIRSF" id="PIRSF000350">
    <property type="entry name" value="Mercury_reductase_MerA"/>
    <property type="match status" value="1"/>
</dbReference>
<dbReference type="SUPFAM" id="SSF51905">
    <property type="entry name" value="FAD/NAD(P)-binding domain"/>
    <property type="match status" value="1"/>
</dbReference>
<evidence type="ECO:0000256" key="8">
    <source>
        <dbReference type="PIRSR" id="PIRSR000350-3"/>
    </source>
</evidence>
<protein>
    <submittedName>
        <fullName evidence="13">Pyridine nucleotide-disulfide oxidoreductase</fullName>
    </submittedName>
</protein>
<feature type="binding site" evidence="8">
    <location>
        <position position="198"/>
    </location>
    <ligand>
        <name>NAD(+)</name>
        <dbReference type="ChEBI" id="CHEBI:57540"/>
    </ligand>
</feature>
<proteinExistence type="inferred from homology"/>
<evidence type="ECO:0000256" key="7">
    <source>
        <dbReference type="ARBA" id="ARBA00023284"/>
    </source>
</evidence>
<dbReference type="PATRIC" id="fig|237368.3.peg.1980"/>
<dbReference type="FunFam" id="3.30.390.30:FF:000001">
    <property type="entry name" value="Dihydrolipoyl dehydrogenase"/>
    <property type="match status" value="1"/>
</dbReference>
<feature type="binding site" evidence="8">
    <location>
        <position position="114"/>
    </location>
    <ligand>
        <name>FAD</name>
        <dbReference type="ChEBI" id="CHEBI:57692"/>
    </ligand>
</feature>
<dbReference type="EMBL" id="JRYO01000134">
    <property type="protein sequence ID" value="KHE92402.1"/>
    <property type="molecule type" value="Genomic_DNA"/>
</dbReference>
<dbReference type="InterPro" id="IPR001100">
    <property type="entry name" value="Pyr_nuc-diS_OxRdtase"/>
</dbReference>
<dbReference type="AlphaFoldDB" id="A0A0B0EH55"/>
<evidence type="ECO:0000256" key="2">
    <source>
        <dbReference type="ARBA" id="ARBA00022630"/>
    </source>
</evidence>
<accession>A0A0B0EH55</accession>
<feature type="binding site" evidence="8">
    <location>
        <begin position="138"/>
        <end position="140"/>
    </location>
    <ligand>
        <name>FAD</name>
        <dbReference type="ChEBI" id="CHEBI:57692"/>
    </ligand>
</feature>
<keyword evidence="8" id="KW-0520">NAD</keyword>
<dbReference type="PRINTS" id="PR00368">
    <property type="entry name" value="FADPNR"/>
</dbReference>
<comment type="similarity">
    <text evidence="1 10">Belongs to the class-I pyridine nucleotide-disulfide oxidoreductase family.</text>
</comment>
<evidence type="ECO:0000256" key="6">
    <source>
        <dbReference type="ARBA" id="ARBA00023157"/>
    </source>
</evidence>
<evidence type="ECO:0000256" key="5">
    <source>
        <dbReference type="ARBA" id="ARBA00023002"/>
    </source>
</evidence>
<organism evidence="13 14">
    <name type="scientific">Candidatus Scalindua brodae</name>
    <dbReference type="NCBI Taxonomy" id="237368"/>
    <lineage>
        <taxon>Bacteria</taxon>
        <taxon>Pseudomonadati</taxon>
        <taxon>Planctomycetota</taxon>
        <taxon>Candidatus Brocadiia</taxon>
        <taxon>Candidatus Brocadiales</taxon>
        <taxon>Candidatus Scalinduaceae</taxon>
        <taxon>Candidatus Scalindua</taxon>
    </lineage>
</organism>
<name>A0A0B0EH55_9BACT</name>
<keyword evidence="6" id="KW-1015">Disulfide bond</keyword>
<dbReference type="SUPFAM" id="SSF55424">
    <property type="entry name" value="FAD/NAD-linked reductases, dimerisation (C-terminal) domain"/>
    <property type="match status" value="1"/>
</dbReference>